<sequence>MEEEALAFATKAHGEQQRKYSEEAYIEHPKRVAKIVKSVPHSAEMICAAYLHDVVEDTPVKIEEIREKFGQKVANLVAELTDEYMKVNYPHLNRRTRKEREVQRQANISKEAKTIKLADVIDNTPDIVRNDPGFGRKYLWEMEKLTQVLIGGDPILFEKARKEVAEGKKALGLK</sequence>
<evidence type="ECO:0000313" key="3">
    <source>
        <dbReference type="Proteomes" id="UP001148482"/>
    </source>
</evidence>
<dbReference type="RefSeq" id="WP_266069841.1">
    <property type="nucleotide sequence ID" value="NZ_JAPJDA010000015.1"/>
</dbReference>
<dbReference type="GO" id="GO:0008893">
    <property type="term" value="F:guanosine-3',5'-bis(diphosphate) 3'-diphosphatase activity"/>
    <property type="evidence" value="ECO:0007669"/>
    <property type="project" value="TreeGrafter"/>
</dbReference>
<dbReference type="SMART" id="SM00471">
    <property type="entry name" value="HDc"/>
    <property type="match status" value="1"/>
</dbReference>
<dbReference type="AlphaFoldDB" id="A0A9X3I1G8"/>
<dbReference type="Pfam" id="PF13328">
    <property type="entry name" value="HD_4"/>
    <property type="match status" value="1"/>
</dbReference>
<dbReference type="InterPro" id="IPR003607">
    <property type="entry name" value="HD/PDEase_dom"/>
</dbReference>
<evidence type="ECO:0000313" key="2">
    <source>
        <dbReference type="EMBL" id="MCX2838579.1"/>
    </source>
</evidence>
<name>A0A9X3I1G8_9FLAO</name>
<organism evidence="2 3">
    <name type="scientific">Salinimicrobium profundisediminis</name>
    <dbReference type="NCBI Taxonomy" id="2994553"/>
    <lineage>
        <taxon>Bacteria</taxon>
        <taxon>Pseudomonadati</taxon>
        <taxon>Bacteroidota</taxon>
        <taxon>Flavobacteriia</taxon>
        <taxon>Flavobacteriales</taxon>
        <taxon>Flavobacteriaceae</taxon>
        <taxon>Salinimicrobium</taxon>
    </lineage>
</organism>
<accession>A0A9X3I1G8</accession>
<dbReference type="Gene3D" id="1.10.3210.10">
    <property type="entry name" value="Hypothetical protein af1432"/>
    <property type="match status" value="1"/>
</dbReference>
<dbReference type="PANTHER" id="PTHR46246:SF1">
    <property type="entry name" value="GUANOSINE-3',5'-BIS(DIPHOSPHATE) 3'-PYROPHOSPHOHYDROLASE MESH1"/>
    <property type="match status" value="1"/>
</dbReference>
<comment type="caution">
    <text evidence="2">The sequence shown here is derived from an EMBL/GenBank/DDBJ whole genome shotgun (WGS) entry which is preliminary data.</text>
</comment>
<dbReference type="CDD" id="cd00077">
    <property type="entry name" value="HDc"/>
    <property type="match status" value="1"/>
</dbReference>
<dbReference type="EMBL" id="JAPJDA010000015">
    <property type="protein sequence ID" value="MCX2838579.1"/>
    <property type="molecule type" value="Genomic_DNA"/>
</dbReference>
<dbReference type="Proteomes" id="UP001148482">
    <property type="component" value="Unassembled WGS sequence"/>
</dbReference>
<keyword evidence="3" id="KW-1185">Reference proteome</keyword>
<dbReference type="PANTHER" id="PTHR46246">
    <property type="entry name" value="GUANOSINE-3',5'-BIS(DIPHOSPHATE) 3'-PYROPHOSPHOHYDROLASE MESH1"/>
    <property type="match status" value="1"/>
</dbReference>
<reference evidence="2" key="1">
    <citation type="submission" date="2022-11" db="EMBL/GenBank/DDBJ databases">
        <title>Salinimicrobium profundisediminis sp. nov., isolated from deep-sea sediment of the Mariana Trench.</title>
        <authorList>
            <person name="Fu H."/>
        </authorList>
    </citation>
    <scope>NUCLEOTIDE SEQUENCE</scope>
    <source>
        <strain evidence="2">MT39</strain>
    </source>
</reference>
<feature type="domain" description="HD/PDEase" evidence="1">
    <location>
        <begin position="21"/>
        <end position="133"/>
    </location>
</feature>
<dbReference type="InterPro" id="IPR052194">
    <property type="entry name" value="MESH1"/>
</dbReference>
<proteinExistence type="predicted"/>
<dbReference type="SUPFAM" id="SSF109604">
    <property type="entry name" value="HD-domain/PDEase-like"/>
    <property type="match status" value="1"/>
</dbReference>
<gene>
    <name evidence="2" type="ORF">OQ279_10470</name>
</gene>
<evidence type="ECO:0000259" key="1">
    <source>
        <dbReference type="SMART" id="SM00471"/>
    </source>
</evidence>
<protein>
    <submittedName>
        <fullName evidence="2">HD domain-containing protein</fullName>
    </submittedName>
</protein>